<dbReference type="NCBIfam" id="NF045935">
    <property type="entry name" value="MSC_0621_epsi"/>
    <property type="match status" value="1"/>
</dbReference>
<accession>A0A0D5ZIW1</accession>
<evidence type="ECO:0000313" key="3">
    <source>
        <dbReference type="Proteomes" id="UP000032722"/>
    </source>
</evidence>
<dbReference type="PATRIC" id="fig|29556.3.peg.220"/>
<gene>
    <name evidence="2" type="ORF">VO56_01090</name>
</gene>
<dbReference type="Proteomes" id="UP000032722">
    <property type="component" value="Chromosome"/>
</dbReference>
<dbReference type="HOGENOM" id="CLU_1675931_0_0_14"/>
<dbReference type="AlphaFoldDB" id="A0A0D5ZIW1"/>
<feature type="coiled-coil region" evidence="1">
    <location>
        <begin position="98"/>
        <end position="125"/>
    </location>
</feature>
<protein>
    <submittedName>
        <fullName evidence="2">Uncharacterized protein</fullName>
    </submittedName>
</protein>
<evidence type="ECO:0000256" key="1">
    <source>
        <dbReference type="SAM" id="Coils"/>
    </source>
</evidence>
<proteinExistence type="predicted"/>
<reference evidence="2 3" key="1">
    <citation type="journal article" date="2015" name="Genome Announc.">
        <title>Complete Genome Sequence of Mycoplasma meleagridis, a Possible Emerging Pathogen in Chickens.</title>
        <authorList>
            <person name="Abolnik C."/>
        </authorList>
    </citation>
    <scope>NUCLEOTIDE SEQUENCE [LARGE SCALE GENOMIC DNA]</scope>
    <source>
        <strain evidence="2 3">B2096 8B</strain>
    </source>
</reference>
<organism evidence="3">
    <name type="scientific">Mycoplasmopsis gallinacea</name>
    <dbReference type="NCBI Taxonomy" id="29556"/>
    <lineage>
        <taxon>Bacteria</taxon>
        <taxon>Bacillati</taxon>
        <taxon>Mycoplasmatota</taxon>
        <taxon>Mycoplasmoidales</taxon>
        <taxon>Metamycoplasmataceae</taxon>
        <taxon>Mycoplasmopsis</taxon>
    </lineage>
</organism>
<dbReference type="KEGG" id="mgb:VO56_01090"/>
<name>A0A0D5ZIW1_9BACT</name>
<evidence type="ECO:0000313" key="2">
    <source>
        <dbReference type="EMBL" id="AKA49863.1"/>
    </source>
</evidence>
<keyword evidence="1" id="KW-0175">Coiled coil</keyword>
<sequence>MNKITLKFVSESFEVSKMKITKLEINNDLKDYWVTFKPNSVASLRKGFLKITFKDESNSKEKVRYLILNNPFLVYLDNQIELRYKGKLQFYVHQSFDKANLKTMIKQLKEKKNQLNLIKAYQENNIHFYDSFEASKLNDEIFYQSALLNFELIKEEK</sequence>
<dbReference type="EMBL" id="CP011021">
    <property type="protein sequence ID" value="AKA49863.1"/>
    <property type="molecule type" value="Genomic_DNA"/>
</dbReference>